<reference evidence="10" key="1">
    <citation type="submission" date="2015-11" db="EMBL/GenBank/DDBJ databases">
        <authorList>
            <person name="Dugat-Bony E."/>
        </authorList>
    </citation>
    <scope>NUCLEOTIDE SEQUENCE [LARGE SCALE GENOMIC DNA]</scope>
    <source>
        <strain evidence="10">Mu292</strain>
    </source>
</reference>
<dbReference type="GeneID" id="82886786"/>
<keyword evidence="3 6" id="KW-0812">Transmembrane</keyword>
<name>A0A0X2NK71_9CORY</name>
<reference evidence="7" key="2">
    <citation type="submission" date="2015-11" db="EMBL/GenBank/DDBJ databases">
        <authorList>
            <person name="Zhang Y."/>
            <person name="Guo Z."/>
        </authorList>
    </citation>
    <scope>NUCLEOTIDE SEQUENCE [LARGE SCALE GENOMIC DNA]</scope>
    <source>
        <strain evidence="7">Mu292</strain>
    </source>
</reference>
<reference evidence="8 12" key="4">
    <citation type="submission" date="2019-06" db="EMBL/GenBank/DDBJ databases">
        <title>Whole genome shotgun sequence of Corynebacterium variabile NBRC 15286.</title>
        <authorList>
            <person name="Hosoyama A."/>
            <person name="Uohara A."/>
            <person name="Ohji S."/>
            <person name="Ichikawa N."/>
        </authorList>
    </citation>
    <scope>NUCLEOTIDE SEQUENCE [LARGE SCALE GENOMIC DNA]</scope>
    <source>
        <strain evidence="8 12">NBRC 15286</strain>
    </source>
</reference>
<evidence type="ECO:0000256" key="4">
    <source>
        <dbReference type="ARBA" id="ARBA00022989"/>
    </source>
</evidence>
<evidence type="ECO:0000313" key="11">
    <source>
        <dbReference type="Proteomes" id="UP000260925"/>
    </source>
</evidence>
<dbReference type="GO" id="GO:0015075">
    <property type="term" value="F:monoatomic ion transmembrane transporter activity"/>
    <property type="evidence" value="ECO:0007669"/>
    <property type="project" value="InterPro"/>
</dbReference>
<evidence type="ECO:0000256" key="1">
    <source>
        <dbReference type="ARBA" id="ARBA00004651"/>
    </source>
</evidence>
<keyword evidence="5 6" id="KW-0472">Membrane</keyword>
<proteinExistence type="predicted"/>
<dbReference type="Proteomes" id="UP000260925">
    <property type="component" value="Unassembled WGS sequence"/>
</dbReference>
<evidence type="ECO:0000313" key="7">
    <source>
        <dbReference type="EMBL" id="CUU65140.1"/>
    </source>
</evidence>
<dbReference type="EMBL" id="FAUH01000002">
    <property type="protein sequence ID" value="CUU65140.1"/>
    <property type="molecule type" value="Genomic_DNA"/>
</dbReference>
<keyword evidence="10" id="KW-1185">Reference proteome</keyword>
<evidence type="ECO:0000313" key="12">
    <source>
        <dbReference type="Proteomes" id="UP000319986"/>
    </source>
</evidence>
<evidence type="ECO:0000256" key="3">
    <source>
        <dbReference type="ARBA" id="ARBA00022692"/>
    </source>
</evidence>
<dbReference type="InterPro" id="IPR007208">
    <property type="entry name" value="MrpF/PhaF-like"/>
</dbReference>
<feature type="transmembrane region" description="Helical" evidence="6">
    <location>
        <begin position="39"/>
        <end position="59"/>
    </location>
</feature>
<organism evidence="7 10">
    <name type="scientific">Corynebacterium variabile</name>
    <dbReference type="NCBI Taxonomy" id="1727"/>
    <lineage>
        <taxon>Bacteria</taxon>
        <taxon>Bacillati</taxon>
        <taxon>Actinomycetota</taxon>
        <taxon>Actinomycetes</taxon>
        <taxon>Mycobacteriales</taxon>
        <taxon>Corynebacteriaceae</taxon>
        <taxon>Corynebacterium</taxon>
    </lineage>
</organism>
<dbReference type="EMBL" id="BJNT01000004">
    <property type="protein sequence ID" value="GEC85313.1"/>
    <property type="molecule type" value="Genomic_DNA"/>
</dbReference>
<dbReference type="GO" id="GO:0005886">
    <property type="term" value="C:plasma membrane"/>
    <property type="evidence" value="ECO:0007669"/>
    <property type="project" value="UniProtKB-SubCell"/>
</dbReference>
<keyword evidence="2" id="KW-1003">Cell membrane</keyword>
<evidence type="ECO:0000256" key="2">
    <source>
        <dbReference type="ARBA" id="ARBA00022475"/>
    </source>
</evidence>
<comment type="subcellular location">
    <subcellularLocation>
        <location evidence="1">Cell membrane</location>
        <topology evidence="1">Multi-pass membrane protein</topology>
    </subcellularLocation>
</comment>
<dbReference type="RefSeq" id="WP_014010986.1">
    <property type="nucleotide sequence ID" value="NZ_BJNT01000004.1"/>
</dbReference>
<evidence type="ECO:0000313" key="10">
    <source>
        <dbReference type="Proteomes" id="UP000182498"/>
    </source>
</evidence>
<feature type="transmembrane region" description="Helical" evidence="6">
    <location>
        <begin position="65"/>
        <end position="87"/>
    </location>
</feature>
<dbReference type="Proteomes" id="UP000182498">
    <property type="component" value="Unassembled WGS sequence"/>
</dbReference>
<evidence type="ECO:0000313" key="8">
    <source>
        <dbReference type="EMBL" id="GEC85313.1"/>
    </source>
</evidence>
<evidence type="ECO:0000256" key="6">
    <source>
        <dbReference type="SAM" id="Phobius"/>
    </source>
</evidence>
<dbReference type="Pfam" id="PF04066">
    <property type="entry name" value="MrpF_PhaF"/>
    <property type="match status" value="1"/>
</dbReference>
<dbReference type="OrthoDB" id="4411489at2"/>
<dbReference type="Proteomes" id="UP000319986">
    <property type="component" value="Unassembled WGS sequence"/>
</dbReference>
<evidence type="ECO:0000256" key="5">
    <source>
        <dbReference type="ARBA" id="ARBA00023136"/>
    </source>
</evidence>
<dbReference type="EMBL" id="DMDD01000024">
    <property type="protein sequence ID" value="HAF71679.1"/>
    <property type="molecule type" value="Genomic_DNA"/>
</dbReference>
<sequence length="92" mass="9989">MTPTHLLWIFAGVAAAIIGVSMLVVLWRAVTTRNDARRAVLADIIFVTVIAGFLVYTLFQRSAIVYDVVLIAGLGGAISTISFARILTRGRR</sequence>
<keyword evidence="4 6" id="KW-1133">Transmembrane helix</keyword>
<reference evidence="9 11" key="3">
    <citation type="journal article" date="2018" name="Nat. Biotechnol.">
        <title>A standardized bacterial taxonomy based on genome phylogeny substantially revises the tree of life.</title>
        <authorList>
            <person name="Parks D.H."/>
            <person name="Chuvochina M."/>
            <person name="Waite D.W."/>
            <person name="Rinke C."/>
            <person name="Skarshewski A."/>
            <person name="Chaumeil P.A."/>
            <person name="Hugenholtz P."/>
        </authorList>
    </citation>
    <scope>NUCLEOTIDE SEQUENCE [LARGE SCALE GENOMIC DNA]</scope>
    <source>
        <strain evidence="9">UBA9851</strain>
    </source>
</reference>
<gene>
    <name evidence="8" type="ORF">CVA01_06270</name>
    <name evidence="7" type="ORF">CVAR292_00455</name>
    <name evidence="9" type="ORF">DCL06_00780</name>
</gene>
<dbReference type="OMA" id="HRTSIAF"/>
<protein>
    <submittedName>
        <fullName evidence="9">Cation:proton antiporter</fullName>
    </submittedName>
    <submittedName>
        <fullName evidence="7">Multisubunit sodium/proton antiporter, MrpF subunit (TC 2.A.63.1)</fullName>
    </submittedName>
</protein>
<dbReference type="AlphaFoldDB" id="A0A0X2NK71"/>
<evidence type="ECO:0000313" key="9">
    <source>
        <dbReference type="EMBL" id="HAF71679.1"/>
    </source>
</evidence>
<accession>A0A0X2NK71</accession>
<feature type="transmembrane region" description="Helical" evidence="6">
    <location>
        <begin position="6"/>
        <end position="27"/>
    </location>
</feature>